<gene>
    <name evidence="1" type="ORF">S01H4_43541</name>
</gene>
<feature type="non-terminal residue" evidence="1">
    <location>
        <position position="1"/>
    </location>
</feature>
<proteinExistence type="predicted"/>
<name>X1BVI5_9ZZZZ</name>
<dbReference type="SUPFAM" id="SSF48452">
    <property type="entry name" value="TPR-like"/>
    <property type="match status" value="1"/>
</dbReference>
<protein>
    <recommendedName>
        <fullName evidence="2">Tetratricopeptide repeat protein</fullName>
    </recommendedName>
</protein>
<dbReference type="Gene3D" id="1.25.40.10">
    <property type="entry name" value="Tetratricopeptide repeat domain"/>
    <property type="match status" value="1"/>
</dbReference>
<dbReference type="Pfam" id="PF13424">
    <property type="entry name" value="TPR_12"/>
    <property type="match status" value="1"/>
</dbReference>
<comment type="caution">
    <text evidence="1">The sequence shown here is derived from an EMBL/GenBank/DDBJ whole genome shotgun (WGS) entry which is preliminary data.</text>
</comment>
<dbReference type="AlphaFoldDB" id="X1BVI5"/>
<dbReference type="InterPro" id="IPR011990">
    <property type="entry name" value="TPR-like_helical_dom_sf"/>
</dbReference>
<organism evidence="1">
    <name type="scientific">marine sediment metagenome</name>
    <dbReference type="NCBI Taxonomy" id="412755"/>
    <lineage>
        <taxon>unclassified sequences</taxon>
        <taxon>metagenomes</taxon>
        <taxon>ecological metagenomes</taxon>
    </lineage>
</organism>
<dbReference type="EMBL" id="BART01024036">
    <property type="protein sequence ID" value="GAG99779.1"/>
    <property type="molecule type" value="Genomic_DNA"/>
</dbReference>
<evidence type="ECO:0008006" key="2">
    <source>
        <dbReference type="Google" id="ProtNLM"/>
    </source>
</evidence>
<evidence type="ECO:0000313" key="1">
    <source>
        <dbReference type="EMBL" id="GAG99779.1"/>
    </source>
</evidence>
<accession>X1BVI5</accession>
<reference evidence="1" key="1">
    <citation type="journal article" date="2014" name="Front. Microbiol.">
        <title>High frequency of phylogenetically diverse reductive dehalogenase-homologous genes in deep subseafloor sedimentary metagenomes.</title>
        <authorList>
            <person name="Kawai M."/>
            <person name="Futagami T."/>
            <person name="Toyoda A."/>
            <person name="Takaki Y."/>
            <person name="Nishi S."/>
            <person name="Hori S."/>
            <person name="Arai W."/>
            <person name="Tsubouchi T."/>
            <person name="Morono Y."/>
            <person name="Uchiyama I."/>
            <person name="Ito T."/>
            <person name="Fujiyama A."/>
            <person name="Inagaki F."/>
            <person name="Takami H."/>
        </authorList>
    </citation>
    <scope>NUCLEOTIDE SEQUENCE</scope>
    <source>
        <strain evidence="1">Expedition CK06-06</strain>
    </source>
</reference>
<sequence length="96" mass="10463">LPDEGIVPPSEWPMPDPKGQYMRQSIVDLMPDPLSPLFATLGLSAINDGIDLMSKEMLNNLALVYRDAGEIDQAIAHSQTALELCRQLPGSPCRMG</sequence>